<feature type="region of interest" description="Disordered" evidence="8">
    <location>
        <begin position="38"/>
        <end position="63"/>
    </location>
</feature>
<evidence type="ECO:0000256" key="1">
    <source>
        <dbReference type="ARBA" id="ARBA00001927"/>
    </source>
</evidence>
<accession>A0ABR9JI37</accession>
<keyword evidence="2" id="KW-0813">Transport</keyword>
<keyword evidence="6" id="KW-0411">Iron-sulfur</keyword>
<dbReference type="EMBL" id="JADBDZ010000001">
    <property type="protein sequence ID" value="MBE1530210.1"/>
    <property type="molecule type" value="Genomic_DNA"/>
</dbReference>
<evidence type="ECO:0000256" key="5">
    <source>
        <dbReference type="ARBA" id="ARBA00023004"/>
    </source>
</evidence>
<name>A0ABR9JI37_9ACTN</name>
<keyword evidence="9" id="KW-0560">Oxidoreductase</keyword>
<keyword evidence="7" id="KW-0003">3Fe-4S</keyword>
<proteinExistence type="predicted"/>
<evidence type="ECO:0000256" key="3">
    <source>
        <dbReference type="ARBA" id="ARBA00022723"/>
    </source>
</evidence>
<dbReference type="InterPro" id="IPR051269">
    <property type="entry name" value="Fe-S_cluster_ET"/>
</dbReference>
<evidence type="ECO:0000256" key="4">
    <source>
        <dbReference type="ARBA" id="ARBA00022982"/>
    </source>
</evidence>
<evidence type="ECO:0000256" key="8">
    <source>
        <dbReference type="SAM" id="MobiDB-lite"/>
    </source>
</evidence>
<evidence type="ECO:0000313" key="10">
    <source>
        <dbReference type="Proteomes" id="UP000627838"/>
    </source>
</evidence>
<evidence type="ECO:0000256" key="7">
    <source>
        <dbReference type="ARBA" id="ARBA00023291"/>
    </source>
</evidence>
<keyword evidence="4" id="KW-0249">Electron transport</keyword>
<comment type="caution">
    <text evidence="9">The sequence shown here is derived from an EMBL/GenBank/DDBJ whole genome shotgun (WGS) entry which is preliminary data.</text>
</comment>
<dbReference type="Pfam" id="PF13370">
    <property type="entry name" value="Fer4_13"/>
    <property type="match status" value="1"/>
</dbReference>
<dbReference type="Proteomes" id="UP000627838">
    <property type="component" value="Unassembled WGS sequence"/>
</dbReference>
<evidence type="ECO:0000256" key="2">
    <source>
        <dbReference type="ARBA" id="ARBA00022448"/>
    </source>
</evidence>
<gene>
    <name evidence="9" type="ORF">H4W34_000043</name>
</gene>
<evidence type="ECO:0000256" key="6">
    <source>
        <dbReference type="ARBA" id="ARBA00023014"/>
    </source>
</evidence>
<comment type="cofactor">
    <cofactor evidence="1">
        <name>[3Fe-4S] cluster</name>
        <dbReference type="ChEBI" id="CHEBI:21137"/>
    </cofactor>
</comment>
<keyword evidence="3" id="KW-0479">Metal-binding</keyword>
<sequence>MTDRIDVTPDTCAGTGMCGFYAPNTFGLDDDGKVTIMDEQGDPSGDVRNAAEACPTRSIRLAD</sequence>
<organism evidence="9 10">
    <name type="scientific">Actinomadura algeriensis</name>
    <dbReference type="NCBI Taxonomy" id="1679523"/>
    <lineage>
        <taxon>Bacteria</taxon>
        <taxon>Bacillati</taxon>
        <taxon>Actinomycetota</taxon>
        <taxon>Actinomycetes</taxon>
        <taxon>Streptosporangiales</taxon>
        <taxon>Thermomonosporaceae</taxon>
        <taxon>Actinomadura</taxon>
    </lineage>
</organism>
<dbReference type="GO" id="GO:0008398">
    <property type="term" value="F:sterol 14-demethylase activity"/>
    <property type="evidence" value="ECO:0007669"/>
    <property type="project" value="UniProtKB-EC"/>
</dbReference>
<protein>
    <submittedName>
        <fullName evidence="9">Sterol 14-demethylase</fullName>
        <ecNumber evidence="9">1.14.14.154</ecNumber>
    </submittedName>
</protein>
<dbReference type="EC" id="1.14.14.154" evidence="9"/>
<dbReference type="Gene3D" id="3.30.70.20">
    <property type="match status" value="1"/>
</dbReference>
<reference evidence="9 10" key="1">
    <citation type="submission" date="2020-10" db="EMBL/GenBank/DDBJ databases">
        <title>Sequencing the genomes of 1000 actinobacteria strains.</title>
        <authorList>
            <person name="Klenk H.-P."/>
        </authorList>
    </citation>
    <scope>NUCLEOTIDE SEQUENCE [LARGE SCALE GENOMIC DNA]</scope>
    <source>
        <strain evidence="9 10">DSM 46744</strain>
    </source>
</reference>
<keyword evidence="10" id="KW-1185">Reference proteome</keyword>
<evidence type="ECO:0000313" key="9">
    <source>
        <dbReference type="EMBL" id="MBE1530210.1"/>
    </source>
</evidence>
<dbReference type="PANTHER" id="PTHR36923">
    <property type="entry name" value="FERREDOXIN"/>
    <property type="match status" value="1"/>
</dbReference>
<dbReference type="PANTHER" id="PTHR36923:SF3">
    <property type="entry name" value="FERREDOXIN"/>
    <property type="match status" value="1"/>
</dbReference>
<keyword evidence="5" id="KW-0408">Iron</keyword>
<dbReference type="RefSeq" id="WP_192757252.1">
    <property type="nucleotide sequence ID" value="NZ_JADBDZ010000001.1"/>
</dbReference>
<dbReference type="SUPFAM" id="SSF54862">
    <property type="entry name" value="4Fe-4S ferredoxins"/>
    <property type="match status" value="1"/>
</dbReference>